<keyword evidence="1" id="KW-0472">Membrane</keyword>
<keyword evidence="1" id="KW-0812">Transmembrane</keyword>
<dbReference type="RefSeq" id="YP_007007466.1">
    <property type="nucleotide sequence ID" value="NC_019526.1"/>
</dbReference>
<sequence>MNEFLRSELLCSVLQCFLLLFIVYHLYILVLWYFKRKSYLTLWQNNKLAVPFLTTTTIAYALSGIFLFPVDDPVMQESGIAIANLIRSLFISAWFFFVLIRYLVRLRTKIEGAF</sequence>
<dbReference type="KEGG" id="vg:14012899"/>
<dbReference type="Proteomes" id="UP000007524">
    <property type="component" value="Segment"/>
</dbReference>
<evidence type="ECO:0000313" key="3">
    <source>
        <dbReference type="Proteomes" id="UP000007524"/>
    </source>
</evidence>
<dbReference type="EMBL" id="JQ513383">
    <property type="protein sequence ID" value="AFA44584.1"/>
    <property type="molecule type" value="Genomic_DNA"/>
</dbReference>
<dbReference type="GeneID" id="14012899"/>
<proteinExistence type="predicted"/>
<name>H6X4B8_9CAUD</name>
<feature type="transmembrane region" description="Helical" evidence="1">
    <location>
        <begin position="12"/>
        <end position="34"/>
    </location>
</feature>
<keyword evidence="1" id="KW-1133">Transmembrane helix</keyword>
<protein>
    <submittedName>
        <fullName evidence="2">Uncharacterized protein</fullName>
    </submittedName>
</protein>
<evidence type="ECO:0000313" key="2">
    <source>
        <dbReference type="EMBL" id="AFA44584.1"/>
    </source>
</evidence>
<keyword evidence="3" id="KW-1185">Reference proteome</keyword>
<gene>
    <name evidence="2" type="ORF">RaK2_00311</name>
</gene>
<organism evidence="2 3">
    <name type="scientific">Klebsiella phage vB_KleM_RaK2</name>
    <dbReference type="NCBI Taxonomy" id="1147094"/>
    <lineage>
        <taxon>Viruses</taxon>
        <taxon>Duplodnaviria</taxon>
        <taxon>Heunggongvirae</taxon>
        <taxon>Uroviricota</taxon>
        <taxon>Caudoviricetes</taxon>
        <taxon>Alcyoneusvirus</taxon>
        <taxon>Alcyoneusvirus RaK2</taxon>
    </lineage>
</organism>
<feature type="transmembrane region" description="Helical" evidence="1">
    <location>
        <begin position="46"/>
        <end position="68"/>
    </location>
</feature>
<feature type="transmembrane region" description="Helical" evidence="1">
    <location>
        <begin position="80"/>
        <end position="104"/>
    </location>
</feature>
<evidence type="ECO:0000256" key="1">
    <source>
        <dbReference type="SAM" id="Phobius"/>
    </source>
</evidence>
<accession>H6X4B8</accession>
<reference evidence="2 3" key="1">
    <citation type="journal article" date="2012" name="J. Virol.">
        <title>Genome of Klebsiella sp.-Infecting Bacteriophage vB_KleM_RaK2.</title>
        <authorList>
            <person name="Simoliunas E."/>
            <person name="Kaliniene L."/>
            <person name="Truncaite L."/>
            <person name="Klausa V."/>
            <person name="Zajanckauskaite A."/>
            <person name="Meskys R."/>
        </authorList>
    </citation>
    <scope>NUCLEOTIDE SEQUENCE [LARGE SCALE GENOMIC DNA]</scope>
</reference>